<dbReference type="EMBL" id="CABFNP030001321">
    <property type="protein sequence ID" value="CAI6099525.1"/>
    <property type="molecule type" value="Genomic_DNA"/>
</dbReference>
<comment type="caution">
    <text evidence="2">The sequence shown here is derived from an EMBL/GenBank/DDBJ whole genome shotgun (WGS) entry which is preliminary data.</text>
</comment>
<evidence type="ECO:0000313" key="3">
    <source>
        <dbReference type="Proteomes" id="UP001160390"/>
    </source>
</evidence>
<feature type="region of interest" description="Disordered" evidence="1">
    <location>
        <begin position="1"/>
        <end position="162"/>
    </location>
</feature>
<protein>
    <submittedName>
        <fullName evidence="2">Uncharacterized protein</fullName>
    </submittedName>
</protein>
<dbReference type="AlphaFoldDB" id="A0AA35QCK2"/>
<evidence type="ECO:0000256" key="1">
    <source>
        <dbReference type="SAM" id="MobiDB-lite"/>
    </source>
</evidence>
<organism evidence="2 3">
    <name type="scientific">Clonostachys chloroleuca</name>
    <dbReference type="NCBI Taxonomy" id="1926264"/>
    <lineage>
        <taxon>Eukaryota</taxon>
        <taxon>Fungi</taxon>
        <taxon>Dikarya</taxon>
        <taxon>Ascomycota</taxon>
        <taxon>Pezizomycotina</taxon>
        <taxon>Sordariomycetes</taxon>
        <taxon>Hypocreomycetidae</taxon>
        <taxon>Hypocreales</taxon>
        <taxon>Bionectriaceae</taxon>
        <taxon>Clonostachys</taxon>
    </lineage>
</organism>
<evidence type="ECO:0000313" key="2">
    <source>
        <dbReference type="EMBL" id="CAI6099525.1"/>
    </source>
</evidence>
<accession>A0AA35QCK2</accession>
<dbReference type="Proteomes" id="UP001160390">
    <property type="component" value="Unassembled WGS sequence"/>
</dbReference>
<sequence length="162" mass="17434">MPGRLNKEEPPPQPLSQPPQAEMDRTTSMDDIPGQPDMVPSPISGFSPAHDDNGTTDTENNDKETNGTDNSSRPQYSSGHIDVGRLAHSDYPFEMENTTSMEDIPGQPGEIERNNNATNLPGGEERGQQQPPQTPPSTPAGIDLGQGESGNPTIIDFEPNDN</sequence>
<keyword evidence="3" id="KW-1185">Reference proteome</keyword>
<reference evidence="2" key="1">
    <citation type="submission" date="2023-01" db="EMBL/GenBank/DDBJ databases">
        <authorList>
            <person name="Piombo E."/>
        </authorList>
    </citation>
    <scope>NUCLEOTIDE SEQUENCE</scope>
</reference>
<proteinExistence type="predicted"/>
<gene>
    <name evidence="2" type="ORF">CCHLO57077_00019028</name>
</gene>
<feature type="compositionally biased region" description="Basic and acidic residues" evidence="1">
    <location>
        <begin position="1"/>
        <end position="10"/>
    </location>
</feature>
<name>A0AA35QCK2_9HYPO</name>